<accession>A0ABQ3UI02</accession>
<dbReference type="InterPro" id="IPR002586">
    <property type="entry name" value="CobQ/CobB/MinD/ParA_Nub-bd_dom"/>
</dbReference>
<name>A0ABQ3UI02_9CHLR</name>
<dbReference type="Gene3D" id="3.40.50.300">
    <property type="entry name" value="P-loop containing nucleotide triphosphate hydrolases"/>
    <property type="match status" value="1"/>
</dbReference>
<protein>
    <submittedName>
        <fullName evidence="2">ATP-binding protein</fullName>
    </submittedName>
</protein>
<dbReference type="PANTHER" id="PTHR43384">
    <property type="entry name" value="SEPTUM SITE-DETERMINING PROTEIN MIND HOMOLOG, CHLOROPLASTIC-RELATED"/>
    <property type="match status" value="1"/>
</dbReference>
<dbReference type="SUPFAM" id="SSF52540">
    <property type="entry name" value="P-loop containing nucleoside triphosphate hydrolases"/>
    <property type="match status" value="1"/>
</dbReference>
<evidence type="ECO:0000313" key="2">
    <source>
        <dbReference type="EMBL" id="GHO52346.1"/>
    </source>
</evidence>
<gene>
    <name evidence="2" type="ORF">KSB_08210</name>
</gene>
<sequence length="323" mass="35640">MRVAFVGKGGSGKTTLSSLLCRYLASGQWPVMAMDADINQHLGMALGLSETETATLVPMGLEIERIKAYVRGSNPRLPSTALMLKTTPPGTGSRLLRLDEPNTLWEHFAREVAGVRLLVTGPFSQEDLGHRCYHSKVGAVELILNHLLDGPGEYVVVDMTAGADSFASGMFTKFDLTFLVVEPTLKSLGVYKQYQEYAREYDVRIRVIGNKVESEEDVQFLREQVGADLLTWLGRSAYVRAQEKGQYLPFECLEPEHAQALVTMKQALDSGQKDWEKLYAQTVEFHRKNALGWANASLGEDVTSQIDPAFSLAEAARGYATAS</sequence>
<dbReference type="InterPro" id="IPR050625">
    <property type="entry name" value="ParA/MinD_ATPase"/>
</dbReference>
<reference evidence="2 3" key="1">
    <citation type="journal article" date="2021" name="Int. J. Syst. Evol. Microbiol.">
        <title>Reticulibacter mediterranei gen. nov., sp. nov., within the new family Reticulibacteraceae fam. nov., and Ktedonospora formicarum gen. nov., sp. nov., Ktedonobacter robiniae sp. nov., Dictyobacter formicarum sp. nov. and Dictyobacter arantiisoli sp. nov., belonging to the class Ktedonobacteria.</title>
        <authorList>
            <person name="Yabe S."/>
            <person name="Zheng Y."/>
            <person name="Wang C.M."/>
            <person name="Sakai Y."/>
            <person name="Abe K."/>
            <person name="Yokota A."/>
            <person name="Donadio S."/>
            <person name="Cavaletti L."/>
            <person name="Monciardini P."/>
        </authorList>
    </citation>
    <scope>NUCLEOTIDE SEQUENCE [LARGE SCALE GENOMIC DNA]</scope>
    <source>
        <strain evidence="2 3">SOSP1-30</strain>
    </source>
</reference>
<evidence type="ECO:0000259" key="1">
    <source>
        <dbReference type="Pfam" id="PF01656"/>
    </source>
</evidence>
<dbReference type="GO" id="GO:0005524">
    <property type="term" value="F:ATP binding"/>
    <property type="evidence" value="ECO:0007669"/>
    <property type="project" value="UniProtKB-KW"/>
</dbReference>
<dbReference type="InterPro" id="IPR027417">
    <property type="entry name" value="P-loop_NTPase"/>
</dbReference>
<comment type="caution">
    <text evidence="2">The sequence shown here is derived from an EMBL/GenBank/DDBJ whole genome shotgun (WGS) entry which is preliminary data.</text>
</comment>
<dbReference type="Proteomes" id="UP000654345">
    <property type="component" value="Unassembled WGS sequence"/>
</dbReference>
<feature type="domain" description="CobQ/CobB/MinD/ParA nucleotide binding" evidence="1">
    <location>
        <begin position="7"/>
        <end position="225"/>
    </location>
</feature>
<evidence type="ECO:0000313" key="3">
    <source>
        <dbReference type="Proteomes" id="UP000654345"/>
    </source>
</evidence>
<dbReference type="EMBL" id="BNJG01000001">
    <property type="protein sequence ID" value="GHO52346.1"/>
    <property type="molecule type" value="Genomic_DNA"/>
</dbReference>
<dbReference type="RefSeq" id="WP_201369265.1">
    <property type="nucleotide sequence ID" value="NZ_BNJG01000001.1"/>
</dbReference>
<keyword evidence="2" id="KW-0067">ATP-binding</keyword>
<organism evidence="2 3">
    <name type="scientific">Ktedonobacter robiniae</name>
    <dbReference type="NCBI Taxonomy" id="2778365"/>
    <lineage>
        <taxon>Bacteria</taxon>
        <taxon>Bacillati</taxon>
        <taxon>Chloroflexota</taxon>
        <taxon>Ktedonobacteria</taxon>
        <taxon>Ktedonobacterales</taxon>
        <taxon>Ktedonobacteraceae</taxon>
        <taxon>Ktedonobacter</taxon>
    </lineage>
</organism>
<keyword evidence="2" id="KW-0547">Nucleotide-binding</keyword>
<keyword evidence="3" id="KW-1185">Reference proteome</keyword>
<dbReference type="PANTHER" id="PTHR43384:SF15">
    <property type="entry name" value="ATP-BINDING PROTEIN"/>
    <property type="match status" value="1"/>
</dbReference>
<proteinExistence type="predicted"/>
<dbReference type="Pfam" id="PF01656">
    <property type="entry name" value="CbiA"/>
    <property type="match status" value="1"/>
</dbReference>